<comment type="caution">
    <text evidence="1">The sequence shown here is derived from an EMBL/GenBank/DDBJ whole genome shotgun (WGS) entry which is preliminary data.</text>
</comment>
<dbReference type="RefSeq" id="WP_189224258.1">
    <property type="nucleotide sequence ID" value="NZ_BMRG01000005.1"/>
</dbReference>
<dbReference type="Proteomes" id="UP000639606">
    <property type="component" value="Unassembled WGS sequence"/>
</dbReference>
<dbReference type="AlphaFoldDB" id="A0A918EEM2"/>
<proteinExistence type="predicted"/>
<reference evidence="1" key="1">
    <citation type="journal article" date="2014" name="Int. J. Syst. Evol. Microbiol.">
        <title>Complete genome sequence of Corynebacterium casei LMG S-19264T (=DSM 44701T), isolated from a smear-ripened cheese.</title>
        <authorList>
            <consortium name="US DOE Joint Genome Institute (JGI-PGF)"/>
            <person name="Walter F."/>
            <person name="Albersmeier A."/>
            <person name="Kalinowski J."/>
            <person name="Ruckert C."/>
        </authorList>
    </citation>
    <scope>NUCLEOTIDE SEQUENCE</scope>
    <source>
        <strain evidence="1">JCM 3313</strain>
    </source>
</reference>
<sequence>MIGGLPGTVCVAGLTEITNSATAAGAVLPIFTTIFGAAPTTRSVIKSYSSALLGKEYVAIAVNGATVLAVGRITAGYHSTQICEETAVAVPPPPLLRPPWQENLPETSIADYRGIVYVKVRIPVAGAVGPTIAVGFVHNTYTLNTNDVFMQTLPAAVAAMAANGVAVSHVYLGGDFNVKPRRRSTGDRQHEIWPYSARVAGPAFFHGTVPSGTTFRGSLYDYWFADIDPNLRTPLVDNGVPAPVPTAYANTMDYDGSSGVHDGWMSDHAAIALRIT</sequence>
<dbReference type="EMBL" id="BMRG01000005">
    <property type="protein sequence ID" value="GGP59069.1"/>
    <property type="molecule type" value="Genomic_DNA"/>
</dbReference>
<dbReference type="Gene3D" id="3.60.10.10">
    <property type="entry name" value="Endonuclease/exonuclease/phosphatase"/>
    <property type="match status" value="1"/>
</dbReference>
<keyword evidence="2" id="KW-1185">Reference proteome</keyword>
<evidence type="ECO:0000313" key="2">
    <source>
        <dbReference type="Proteomes" id="UP000639606"/>
    </source>
</evidence>
<evidence type="ECO:0000313" key="1">
    <source>
        <dbReference type="EMBL" id="GGP59069.1"/>
    </source>
</evidence>
<reference evidence="1" key="2">
    <citation type="submission" date="2020-09" db="EMBL/GenBank/DDBJ databases">
        <authorList>
            <person name="Sun Q."/>
            <person name="Ohkuma M."/>
        </authorList>
    </citation>
    <scope>NUCLEOTIDE SEQUENCE</scope>
    <source>
        <strain evidence="1">JCM 3313</strain>
    </source>
</reference>
<dbReference type="InterPro" id="IPR036691">
    <property type="entry name" value="Endo/exonu/phosph_ase_sf"/>
</dbReference>
<organism evidence="1 2">
    <name type="scientific">Saccharothrix coeruleofusca</name>
    <dbReference type="NCBI Taxonomy" id="33919"/>
    <lineage>
        <taxon>Bacteria</taxon>
        <taxon>Bacillati</taxon>
        <taxon>Actinomycetota</taxon>
        <taxon>Actinomycetes</taxon>
        <taxon>Pseudonocardiales</taxon>
        <taxon>Pseudonocardiaceae</taxon>
        <taxon>Saccharothrix</taxon>
    </lineage>
</organism>
<accession>A0A918EEM2</accession>
<dbReference type="SUPFAM" id="SSF56219">
    <property type="entry name" value="DNase I-like"/>
    <property type="match status" value="1"/>
</dbReference>
<evidence type="ECO:0008006" key="3">
    <source>
        <dbReference type="Google" id="ProtNLM"/>
    </source>
</evidence>
<gene>
    <name evidence="1" type="ORF">GCM10010185_34440</name>
</gene>
<protein>
    <recommendedName>
        <fullName evidence="3">Endonuclease/exonuclease/phosphatase domain-containing protein</fullName>
    </recommendedName>
</protein>
<name>A0A918EEM2_9PSEU</name>